<reference evidence="1" key="1">
    <citation type="submission" date="2020-10" db="EMBL/GenBank/DDBJ databases">
        <title>Unveiling of a novel bifunctional photoreceptor, Dualchrome1, isolated from a cosmopolitan green alga.</title>
        <authorList>
            <person name="Suzuki S."/>
            <person name="Kawachi M."/>
        </authorList>
    </citation>
    <scope>NUCLEOTIDE SEQUENCE</scope>
    <source>
        <strain evidence="1">NIES 2893</strain>
    </source>
</reference>
<dbReference type="EMBL" id="BNJQ01000008">
    <property type="protein sequence ID" value="GHP04781.1"/>
    <property type="molecule type" value="Genomic_DNA"/>
</dbReference>
<gene>
    <name evidence="1" type="ORF">PPROV_000353400</name>
</gene>
<accession>A0A830HGL7</accession>
<keyword evidence="2" id="KW-1185">Reference proteome</keyword>
<protein>
    <submittedName>
        <fullName evidence="1">Uncharacterized protein</fullName>
    </submittedName>
</protein>
<evidence type="ECO:0000313" key="1">
    <source>
        <dbReference type="EMBL" id="GHP04781.1"/>
    </source>
</evidence>
<proteinExistence type="predicted"/>
<sequence>MLFRALLGNSRAAPVAARLASAASVLTIAVNTIDHPLAPEHAVSALAVMSRWAGEDVHATTQSKAESLSLYSQVVSTAVLLALHAWDAPGGVGCRALERWLMFDCASQGAFAAPIAADIWHALANRRLSAKTIAPYLLVITQALARAIGAGVNLAVDAVSDPRICHLVLAAGVLVTQCKCEATCAWFADDVLRQTVEQAATCGDVKAWDAACAAATLLDHLAAMRVTPAQRAAGAAASMAGGVLRRGAAMRPHSVVGAFRVTAMLACHLDSAGPAPVTDWGVGDRAMCFSACERVIMQAVQDDDHSMGASAPDAPSAALECYARLWMSAKCLADEPKRGAPVFAVADAIEELVERTASPPARVNAALRALIASAFGAHLLTSDNAATLAPEAKSSVRRAWQLLMNPMISENMPGGQSLLMHAAVSRLVYFSRQPYAAHVDERDVRELRPEGLREDPNCAQAFAKITRALLSAST</sequence>
<dbReference type="Proteomes" id="UP000660262">
    <property type="component" value="Unassembled WGS sequence"/>
</dbReference>
<evidence type="ECO:0000313" key="2">
    <source>
        <dbReference type="Proteomes" id="UP000660262"/>
    </source>
</evidence>
<comment type="caution">
    <text evidence="1">The sequence shown here is derived from an EMBL/GenBank/DDBJ whole genome shotgun (WGS) entry which is preliminary data.</text>
</comment>
<organism evidence="1 2">
    <name type="scientific">Pycnococcus provasolii</name>
    <dbReference type="NCBI Taxonomy" id="41880"/>
    <lineage>
        <taxon>Eukaryota</taxon>
        <taxon>Viridiplantae</taxon>
        <taxon>Chlorophyta</taxon>
        <taxon>Pseudoscourfieldiophyceae</taxon>
        <taxon>Pseudoscourfieldiales</taxon>
        <taxon>Pycnococcaceae</taxon>
        <taxon>Pycnococcus</taxon>
    </lineage>
</organism>
<name>A0A830HGL7_9CHLO</name>
<dbReference type="AlphaFoldDB" id="A0A830HGL7"/>